<reference evidence="7" key="1">
    <citation type="journal article" date="2021" name="J Fungi (Basel)">
        <title>Genomic and Metabolomic Analyses of the Marine Fungus Emericellopsis cladophorae: Insights into Saltwater Adaptability Mechanisms and Its Biosynthetic Potential.</title>
        <authorList>
            <person name="Goncalves M.F.M."/>
            <person name="Hilario S."/>
            <person name="Van de Peer Y."/>
            <person name="Esteves A.C."/>
            <person name="Alves A."/>
        </authorList>
    </citation>
    <scope>NUCLEOTIDE SEQUENCE</scope>
    <source>
        <strain evidence="7">MUM 19.33</strain>
    </source>
</reference>
<dbReference type="GO" id="GO:0071970">
    <property type="term" value="P:fungal-type cell wall (1-&gt;3)-beta-D-glucan biosynthetic process"/>
    <property type="evidence" value="ECO:0007669"/>
    <property type="project" value="TreeGrafter"/>
</dbReference>
<sequence length="473" mass="51976">MRWSSCGAILALAATTSAIDPIEVKGNKFFRKDGSQFFLKGVSYQLRPDDPLIDTDQCRRDAELMKELGTNALRVYHVDDDADHDGCMKVFADAGIYLLIDLDTFDTYILPSNQVWSTRQYKRFAKVMDEFQGYDNVLAFFVGNEDIAAKEDSPGAPFLKAAVRDMRAYREDKGYRKIPIGYTAADIVELRPMLQDYLTCGGNASETVEFFGLNSYAWCDPSTYEEAYAPLQEHAKDFPVPIFFSETGCNVPGPRLWEDMDAIFGEHMVDDWSGAIIYEWIQEENNYGIISYGPPVGDPSKNDATVFDNWTRKGTPTPVSPDFENLKTKWASNNPTGVSRDDYDPDHVSTRDCPTSTEGGWWQVDGDVRLPRLDETVTAYAELAAAMSTASESQGDSTKTSSSGSEASTTGDSDEEEESGTATGESDEEETGTATGDAGSEETEDADSSGGRGQTMAMCATLIAAVLGVTVWL</sequence>
<evidence type="ECO:0000256" key="2">
    <source>
        <dbReference type="ARBA" id="ARBA00007528"/>
    </source>
</evidence>
<dbReference type="GO" id="GO:0042124">
    <property type="term" value="F:1,3-beta-glucanosyltransferase activity"/>
    <property type="evidence" value="ECO:0007669"/>
    <property type="project" value="TreeGrafter"/>
</dbReference>
<comment type="subcellular location">
    <subcellularLocation>
        <location evidence="1 5">Cell membrane</location>
        <topology evidence="1 5">Lipid-anchor</topology>
        <topology evidence="1 5">GPI-anchor</topology>
    </subcellularLocation>
</comment>
<dbReference type="EMBL" id="JAGIXG020000022">
    <property type="protein sequence ID" value="KAI6781364.1"/>
    <property type="molecule type" value="Genomic_DNA"/>
</dbReference>
<dbReference type="PANTHER" id="PTHR31468">
    <property type="entry name" value="1,3-BETA-GLUCANOSYLTRANSFERASE GAS1"/>
    <property type="match status" value="1"/>
</dbReference>
<keyword evidence="3 5" id="KW-0732">Signal</keyword>
<evidence type="ECO:0000313" key="7">
    <source>
        <dbReference type="EMBL" id="KAI6781364.1"/>
    </source>
</evidence>
<evidence type="ECO:0000256" key="6">
    <source>
        <dbReference type="SAM" id="MobiDB-lite"/>
    </source>
</evidence>
<evidence type="ECO:0000256" key="3">
    <source>
        <dbReference type="ARBA" id="ARBA00022729"/>
    </source>
</evidence>
<feature type="region of interest" description="Disordered" evidence="6">
    <location>
        <begin position="311"/>
        <end position="357"/>
    </location>
</feature>
<evidence type="ECO:0000256" key="4">
    <source>
        <dbReference type="ARBA" id="ARBA00023180"/>
    </source>
</evidence>
<dbReference type="RefSeq" id="XP_051362220.1">
    <property type="nucleotide sequence ID" value="XM_051506431.1"/>
</dbReference>
<proteinExistence type="inferred from homology"/>
<protein>
    <recommendedName>
        <fullName evidence="5">1,3-beta-glucanosyltransferase</fullName>
        <ecNumber evidence="5">2.4.1.-</ecNumber>
    </recommendedName>
</protein>
<name>A0A9P9Y1S4_9HYPO</name>
<dbReference type="SUPFAM" id="SSF51445">
    <property type="entry name" value="(Trans)glycosidases"/>
    <property type="match status" value="1"/>
</dbReference>
<dbReference type="GO" id="GO:0005886">
    <property type="term" value="C:plasma membrane"/>
    <property type="evidence" value="ECO:0007669"/>
    <property type="project" value="UniProtKB-SubCell"/>
</dbReference>
<comment type="caution">
    <text evidence="7">The sequence shown here is derived from an EMBL/GenBank/DDBJ whole genome shotgun (WGS) entry which is preliminary data.</text>
</comment>
<dbReference type="InterPro" id="IPR004886">
    <property type="entry name" value="Glucanosyltransferase"/>
</dbReference>
<dbReference type="PANTHER" id="PTHR31468:SF8">
    <property type="entry name" value="1,3-BETA-GLUCANOSYLTRANSFERASE GAS2"/>
    <property type="match status" value="1"/>
</dbReference>
<dbReference type="Pfam" id="PF03198">
    <property type="entry name" value="Glyco_hydro_72"/>
    <property type="match status" value="1"/>
</dbReference>
<dbReference type="OrthoDB" id="421038at2759"/>
<keyword evidence="4" id="KW-0325">Glycoprotein</keyword>
<comment type="function">
    <text evidence="5">Splits internally a 1,3-beta-glucan molecule and transfers the newly generated reducing end (the donor) to the non-reducing end of another 1,3-beta-glucan molecule (the acceptor) forming a 1,3-beta linkage, resulting in the elongation of 1,3-beta-glucan chains in the cell wall.</text>
</comment>
<feature type="compositionally biased region" description="Acidic residues" evidence="6">
    <location>
        <begin position="412"/>
        <end position="431"/>
    </location>
</feature>
<dbReference type="GO" id="GO:0031505">
    <property type="term" value="P:fungal-type cell wall organization"/>
    <property type="evidence" value="ECO:0007669"/>
    <property type="project" value="TreeGrafter"/>
</dbReference>
<feature type="chain" id="PRO_5040541790" description="1,3-beta-glucanosyltransferase" evidence="5">
    <location>
        <begin position="19"/>
        <end position="473"/>
    </location>
</feature>
<evidence type="ECO:0000256" key="1">
    <source>
        <dbReference type="ARBA" id="ARBA00004609"/>
    </source>
</evidence>
<dbReference type="Proteomes" id="UP001055219">
    <property type="component" value="Unassembled WGS sequence"/>
</dbReference>
<feature type="signal peptide" evidence="5">
    <location>
        <begin position="1"/>
        <end position="18"/>
    </location>
</feature>
<dbReference type="InterPro" id="IPR017853">
    <property type="entry name" value="GH"/>
</dbReference>
<keyword evidence="5" id="KW-0808">Transferase</keyword>
<feature type="compositionally biased region" description="Low complexity" evidence="6">
    <location>
        <begin position="391"/>
        <end position="411"/>
    </location>
</feature>
<evidence type="ECO:0000256" key="5">
    <source>
        <dbReference type="RuleBase" id="RU361209"/>
    </source>
</evidence>
<dbReference type="Gene3D" id="3.20.20.80">
    <property type="entry name" value="Glycosidases"/>
    <property type="match status" value="1"/>
</dbReference>
<keyword evidence="5" id="KW-0449">Lipoprotein</keyword>
<keyword evidence="5" id="KW-0336">GPI-anchor</keyword>
<keyword evidence="5" id="KW-0472">Membrane</keyword>
<dbReference type="GeneID" id="75828769"/>
<gene>
    <name evidence="7" type="ORF">J7T54_002256</name>
</gene>
<accession>A0A9P9Y1S4</accession>
<evidence type="ECO:0000313" key="8">
    <source>
        <dbReference type="Proteomes" id="UP001055219"/>
    </source>
</evidence>
<comment type="similarity">
    <text evidence="2 5">Belongs to the glycosyl hydrolase 72 family.</text>
</comment>
<feature type="compositionally biased region" description="Basic and acidic residues" evidence="6">
    <location>
        <begin position="339"/>
        <end position="350"/>
    </location>
</feature>
<organism evidence="7 8">
    <name type="scientific">Emericellopsis cladophorae</name>
    <dbReference type="NCBI Taxonomy" id="2686198"/>
    <lineage>
        <taxon>Eukaryota</taxon>
        <taxon>Fungi</taxon>
        <taxon>Dikarya</taxon>
        <taxon>Ascomycota</taxon>
        <taxon>Pezizomycotina</taxon>
        <taxon>Sordariomycetes</taxon>
        <taxon>Hypocreomycetidae</taxon>
        <taxon>Hypocreales</taxon>
        <taxon>Bionectriaceae</taxon>
        <taxon>Emericellopsis</taxon>
    </lineage>
</organism>
<dbReference type="AlphaFoldDB" id="A0A9P9Y1S4"/>
<keyword evidence="8" id="KW-1185">Reference proteome</keyword>
<dbReference type="GO" id="GO:0098552">
    <property type="term" value="C:side of membrane"/>
    <property type="evidence" value="ECO:0007669"/>
    <property type="project" value="UniProtKB-KW"/>
</dbReference>
<dbReference type="EC" id="2.4.1.-" evidence="5"/>
<reference evidence="7" key="2">
    <citation type="submission" date="2022-07" db="EMBL/GenBank/DDBJ databases">
        <authorList>
            <person name="Goncalves M.F.M."/>
            <person name="Hilario S."/>
            <person name="Van De Peer Y."/>
            <person name="Esteves A.C."/>
            <person name="Alves A."/>
        </authorList>
    </citation>
    <scope>NUCLEOTIDE SEQUENCE</scope>
    <source>
        <strain evidence="7">MUM 19.33</strain>
    </source>
</reference>
<feature type="region of interest" description="Disordered" evidence="6">
    <location>
        <begin position="387"/>
        <end position="453"/>
    </location>
</feature>